<dbReference type="EC" id="3.5.1.4" evidence="1"/>
<protein>
    <submittedName>
        <fullName evidence="1">Amidase family protein</fullName>
        <ecNumber evidence="1">3.5.1.4</ecNumber>
    </submittedName>
</protein>
<organism evidence="1 2">
    <name type="scientific">Streptococcus pseudoporcinus</name>
    <dbReference type="NCBI Taxonomy" id="361101"/>
    <lineage>
        <taxon>Bacteria</taxon>
        <taxon>Bacillati</taxon>
        <taxon>Bacillota</taxon>
        <taxon>Bacilli</taxon>
        <taxon>Lactobacillales</taxon>
        <taxon>Streptococcaceae</taxon>
        <taxon>Streptococcus</taxon>
    </lineage>
</organism>
<dbReference type="EMBL" id="LR594035">
    <property type="protein sequence ID" value="VTS39920.1"/>
    <property type="molecule type" value="Genomic_DNA"/>
</dbReference>
<proteinExistence type="predicted"/>
<dbReference type="InterPro" id="IPR036928">
    <property type="entry name" value="AS_sf"/>
</dbReference>
<dbReference type="Proteomes" id="UP000304914">
    <property type="component" value="Chromosome"/>
</dbReference>
<keyword evidence="1" id="KW-0378">Hydrolase</keyword>
<dbReference type="AlphaFoldDB" id="A0A4U9ZGP3"/>
<dbReference type="GO" id="GO:0004040">
    <property type="term" value="F:amidase activity"/>
    <property type="evidence" value="ECO:0007669"/>
    <property type="project" value="UniProtKB-EC"/>
</dbReference>
<evidence type="ECO:0000313" key="1">
    <source>
        <dbReference type="EMBL" id="VTS39920.1"/>
    </source>
</evidence>
<gene>
    <name evidence="1" type="ORF">NCTC5385_02060</name>
</gene>
<sequence length="272" mass="30577">MMHYYYTIAASAAPSINFMAQQSLKRPLQKDDVELLSWALYQTGKDLSKDDVDKAWEGIAKLTKQLNQFYQKYPIFLTPTTAYPAPPADYHHIPQELVAQLSDMSQLSKHEKLDLIYRQWLPAWTLTPFTQLANLTGTPSLSLPTYVTTSGLPLGLLVNSSAHNDGLLLQMGELFEKANRFHILTAVHKALPTNLSQETQTRTKKTKNQQEISPVSYHTKSWTRYASFQTSHNKLPQTSEDNSQGISVAAYVSLFLGTLFLAGSASKQKETH</sequence>
<reference evidence="1 2" key="1">
    <citation type="submission" date="2019-05" db="EMBL/GenBank/DDBJ databases">
        <authorList>
            <consortium name="Pathogen Informatics"/>
        </authorList>
    </citation>
    <scope>NUCLEOTIDE SEQUENCE [LARGE SCALE GENOMIC DNA]</scope>
    <source>
        <strain evidence="1 2">NCTC5385</strain>
    </source>
</reference>
<evidence type="ECO:0000313" key="2">
    <source>
        <dbReference type="Proteomes" id="UP000304914"/>
    </source>
</evidence>
<accession>A0A4U9ZGP3</accession>
<name>A0A4U9ZGP3_9STRE</name>
<dbReference type="SUPFAM" id="SSF75304">
    <property type="entry name" value="Amidase signature (AS) enzymes"/>
    <property type="match status" value="1"/>
</dbReference>
<dbReference type="Gene3D" id="3.90.1300.10">
    <property type="entry name" value="Amidase signature (AS) domain"/>
    <property type="match status" value="1"/>
</dbReference>